<evidence type="ECO:0000259" key="3">
    <source>
        <dbReference type="Pfam" id="PF01361"/>
    </source>
</evidence>
<dbReference type="Proteomes" id="UP000324781">
    <property type="component" value="Unassembled WGS sequence"/>
</dbReference>
<evidence type="ECO:0000256" key="2">
    <source>
        <dbReference type="PIRSR" id="PIRSR037799-1"/>
    </source>
</evidence>
<accession>A0A1M6EHR2</accession>
<sequence>MPHVVIKMFPGRTPEQKDKLSRMITQAVMESIGVAETSISIAVEEVPREEWVERVFKPEIEGKADTLLKKPAYGIEVFEK</sequence>
<dbReference type="OrthoDB" id="5405937at2"/>
<dbReference type="InterPro" id="IPR014347">
    <property type="entry name" value="Tautomerase/MIF_sf"/>
</dbReference>
<dbReference type="PIRSF" id="PIRSF037799">
    <property type="entry name" value="Tautomer_YdcE_prd"/>
    <property type="match status" value="1"/>
</dbReference>
<dbReference type="RefSeq" id="WP_149678291.1">
    <property type="nucleotide sequence ID" value="NZ_DAONMB010000075.1"/>
</dbReference>
<dbReference type="AlphaFoldDB" id="A0A1M6EHR2"/>
<dbReference type="GO" id="GO:0016862">
    <property type="term" value="F:intramolecular oxidoreductase activity, interconverting keto- and enol-groups"/>
    <property type="evidence" value="ECO:0007669"/>
    <property type="project" value="InterPro"/>
</dbReference>
<evidence type="ECO:0000313" key="5">
    <source>
        <dbReference type="Proteomes" id="UP000324781"/>
    </source>
</evidence>
<protein>
    <submittedName>
        <fullName evidence="4">4-oxalocrotonate tautomerase</fullName>
    </submittedName>
</protein>
<dbReference type="InterPro" id="IPR004370">
    <property type="entry name" value="4-OT-like_dom"/>
</dbReference>
<feature type="active site" description="Proton acceptor; via imino nitrogen" evidence="2">
    <location>
        <position position="2"/>
    </location>
</feature>
<evidence type="ECO:0000256" key="1">
    <source>
        <dbReference type="ARBA" id="ARBA00023235"/>
    </source>
</evidence>
<dbReference type="Pfam" id="PF01361">
    <property type="entry name" value="Tautomerase"/>
    <property type="match status" value="1"/>
</dbReference>
<dbReference type="Gene3D" id="3.30.429.10">
    <property type="entry name" value="Macrophage Migration Inhibitory Factor"/>
    <property type="match status" value="1"/>
</dbReference>
<dbReference type="SUPFAM" id="SSF55331">
    <property type="entry name" value="Tautomerase/MIF"/>
    <property type="match status" value="1"/>
</dbReference>
<gene>
    <name evidence="4" type="ORF">SAMN05444373_101226</name>
</gene>
<feature type="domain" description="4-oxalocrotonate tautomerase-like" evidence="3">
    <location>
        <begin position="2"/>
        <end position="52"/>
    </location>
</feature>
<proteinExistence type="predicted"/>
<organism evidence="4 5">
    <name type="scientific">Thermoclostridium caenicola</name>
    <dbReference type="NCBI Taxonomy" id="659425"/>
    <lineage>
        <taxon>Bacteria</taxon>
        <taxon>Bacillati</taxon>
        <taxon>Bacillota</taxon>
        <taxon>Clostridia</taxon>
        <taxon>Eubacteriales</taxon>
        <taxon>Oscillospiraceae</taxon>
        <taxon>Thermoclostridium</taxon>
    </lineage>
</organism>
<dbReference type="InterPro" id="IPR017284">
    <property type="entry name" value="Tautomerase_PptA"/>
</dbReference>
<evidence type="ECO:0000313" key="4">
    <source>
        <dbReference type="EMBL" id="SHI84971.1"/>
    </source>
</evidence>
<name>A0A1M6EHR2_9FIRM</name>
<dbReference type="EMBL" id="FQZP01000012">
    <property type="protein sequence ID" value="SHI84971.1"/>
    <property type="molecule type" value="Genomic_DNA"/>
</dbReference>
<keyword evidence="5" id="KW-1185">Reference proteome</keyword>
<keyword evidence="1" id="KW-0413">Isomerase</keyword>
<dbReference type="GO" id="GO:0005737">
    <property type="term" value="C:cytoplasm"/>
    <property type="evidence" value="ECO:0007669"/>
    <property type="project" value="InterPro"/>
</dbReference>
<reference evidence="4 5" key="1">
    <citation type="submission" date="2016-11" db="EMBL/GenBank/DDBJ databases">
        <authorList>
            <person name="Varghese N."/>
            <person name="Submissions S."/>
        </authorList>
    </citation>
    <scope>NUCLEOTIDE SEQUENCE [LARGE SCALE GENOMIC DNA]</scope>
    <source>
        <strain evidence="4 5">DSM 19027</strain>
    </source>
</reference>